<proteinExistence type="predicted"/>
<dbReference type="AlphaFoldDB" id="A0A9N8ZXU8"/>
<dbReference type="Pfam" id="PF10300">
    <property type="entry name" value="Iml2-TPR_39"/>
    <property type="match status" value="1"/>
</dbReference>
<dbReference type="InterPro" id="IPR019412">
    <property type="entry name" value="IML2/TPR_39"/>
</dbReference>
<dbReference type="Proteomes" id="UP000789508">
    <property type="component" value="Unassembled WGS sequence"/>
</dbReference>
<sequence>MSLTPPIQMTSAELDNDLREVRQALDLFLSSKINEAENLVYVKSKTSLYHSLGYSFIVFLKSLMTFEPADIEKAIRTIKGTVQIASSLRKRDTIIGSISNFVKGGTVGVNSLKSMDRIQQHAELVYAEAYLLKASLCIINDNAFVSFIREGINIRNSYMIYRNLAKFLECVKKDEDMKNFEVDEHFSSGVSLGIGMFNLMLSLLPPRVLKIIEFVGFKSDRSLALKTLESCGGWTHVSPTNDTSSNGNIEEEGLRRPFCDLALLAYHLVVSNVLPVNDTDITFASEILNYNLRRYPDGVLFLYFSGRINQTESYIDEAIVQYKKAIDIQKQWKQLHHICYWELALNYQCLRDFERAHECFEILCKESMWSKCVYSYQQAVCVYTLGRPEDMDHVINMMKKVPELTQRIAGKSIPMEKFVVRKARKFVAQENRLLLPACELTYVWNTYDVMPLAELLKSLSIIEDTINSLDGIEEKDYNNFWDDFCLAHLLRGVILSKIAFPNNPNHEDVKKFKRSEDNVANSITSLQSVVENGAKIKLDHYVLHYARYELGRLYTNMHEFSKAKAEFEKVLNGGDIKRVGKYSLENILQLRTYNAQVKLDLLVEECTKNGNT</sequence>
<dbReference type="OrthoDB" id="43460at2759"/>
<dbReference type="GO" id="GO:0005741">
    <property type="term" value="C:mitochondrial outer membrane"/>
    <property type="evidence" value="ECO:0007669"/>
    <property type="project" value="TreeGrafter"/>
</dbReference>
<gene>
    <name evidence="1" type="ORF">ALEPTO_LOCUS3947</name>
</gene>
<dbReference type="GO" id="GO:0005634">
    <property type="term" value="C:nucleus"/>
    <property type="evidence" value="ECO:0007669"/>
    <property type="project" value="TreeGrafter"/>
</dbReference>
<dbReference type="Gene3D" id="1.25.40.10">
    <property type="entry name" value="Tetratricopeptide repeat domain"/>
    <property type="match status" value="1"/>
</dbReference>
<dbReference type="SUPFAM" id="SSF48452">
    <property type="entry name" value="TPR-like"/>
    <property type="match status" value="1"/>
</dbReference>
<comment type="caution">
    <text evidence="1">The sequence shown here is derived from an EMBL/GenBank/DDBJ whole genome shotgun (WGS) entry which is preliminary data.</text>
</comment>
<organism evidence="1 2">
    <name type="scientific">Ambispora leptoticha</name>
    <dbReference type="NCBI Taxonomy" id="144679"/>
    <lineage>
        <taxon>Eukaryota</taxon>
        <taxon>Fungi</taxon>
        <taxon>Fungi incertae sedis</taxon>
        <taxon>Mucoromycota</taxon>
        <taxon>Glomeromycotina</taxon>
        <taxon>Glomeromycetes</taxon>
        <taxon>Archaeosporales</taxon>
        <taxon>Ambisporaceae</taxon>
        <taxon>Ambispora</taxon>
    </lineage>
</organism>
<keyword evidence="2" id="KW-1185">Reference proteome</keyword>
<protein>
    <submittedName>
        <fullName evidence="1">2404_t:CDS:1</fullName>
    </submittedName>
</protein>
<name>A0A9N8ZXU8_9GLOM</name>
<accession>A0A9N8ZXU8</accession>
<dbReference type="InterPro" id="IPR011990">
    <property type="entry name" value="TPR-like_helical_dom_sf"/>
</dbReference>
<evidence type="ECO:0000313" key="2">
    <source>
        <dbReference type="Proteomes" id="UP000789508"/>
    </source>
</evidence>
<evidence type="ECO:0000313" key="1">
    <source>
        <dbReference type="EMBL" id="CAG8510434.1"/>
    </source>
</evidence>
<dbReference type="PANTHER" id="PTHR31859:SF1">
    <property type="entry name" value="TETRATRICOPEPTIDE REPEAT PROTEIN 39C"/>
    <property type="match status" value="1"/>
</dbReference>
<dbReference type="PANTHER" id="PTHR31859">
    <property type="entry name" value="TETRATRICOPEPTIDE REPEAT PROTEIN 39 FAMILY MEMBER"/>
    <property type="match status" value="1"/>
</dbReference>
<dbReference type="GO" id="GO:0005829">
    <property type="term" value="C:cytosol"/>
    <property type="evidence" value="ECO:0007669"/>
    <property type="project" value="TreeGrafter"/>
</dbReference>
<reference evidence="1" key="1">
    <citation type="submission" date="2021-06" db="EMBL/GenBank/DDBJ databases">
        <authorList>
            <person name="Kallberg Y."/>
            <person name="Tangrot J."/>
            <person name="Rosling A."/>
        </authorList>
    </citation>
    <scope>NUCLEOTIDE SEQUENCE</scope>
    <source>
        <strain evidence="1">FL130A</strain>
    </source>
</reference>
<dbReference type="EMBL" id="CAJVPS010000819">
    <property type="protein sequence ID" value="CAG8510434.1"/>
    <property type="molecule type" value="Genomic_DNA"/>
</dbReference>